<dbReference type="Proteomes" id="UP001500968">
    <property type="component" value="Unassembled WGS sequence"/>
</dbReference>
<gene>
    <name evidence="1" type="ORF">GCM10022386_00210</name>
</gene>
<protein>
    <submittedName>
        <fullName evidence="1">Uncharacterized protein</fullName>
    </submittedName>
</protein>
<keyword evidence="2" id="KW-1185">Reference proteome</keyword>
<organism evidence="1 2">
    <name type="scientific">Flavobacterium cheonhonense</name>
    <dbReference type="NCBI Taxonomy" id="706185"/>
    <lineage>
        <taxon>Bacteria</taxon>
        <taxon>Pseudomonadati</taxon>
        <taxon>Bacteroidota</taxon>
        <taxon>Flavobacteriia</taxon>
        <taxon>Flavobacteriales</taxon>
        <taxon>Flavobacteriaceae</taxon>
        <taxon>Flavobacterium</taxon>
    </lineage>
</organism>
<comment type="caution">
    <text evidence="1">The sequence shown here is derived from an EMBL/GenBank/DDBJ whole genome shotgun (WGS) entry which is preliminary data.</text>
</comment>
<sequence>MGYRVKINKKMMIKIAPKYRLVLCEWILEKTFGNSFFFMFIPVKIHTKGQAVLFETAYKKAF</sequence>
<name>A0ABP7T5B0_9FLAO</name>
<evidence type="ECO:0000313" key="1">
    <source>
        <dbReference type="EMBL" id="GAA4021266.1"/>
    </source>
</evidence>
<evidence type="ECO:0000313" key="2">
    <source>
        <dbReference type="Proteomes" id="UP001500968"/>
    </source>
</evidence>
<reference evidence="2" key="1">
    <citation type="journal article" date="2019" name="Int. J. Syst. Evol. Microbiol.">
        <title>The Global Catalogue of Microorganisms (GCM) 10K type strain sequencing project: providing services to taxonomists for standard genome sequencing and annotation.</title>
        <authorList>
            <consortium name="The Broad Institute Genomics Platform"/>
            <consortium name="The Broad Institute Genome Sequencing Center for Infectious Disease"/>
            <person name="Wu L."/>
            <person name="Ma J."/>
        </authorList>
    </citation>
    <scope>NUCLEOTIDE SEQUENCE [LARGE SCALE GENOMIC DNA]</scope>
    <source>
        <strain evidence="2">JCM 17064</strain>
    </source>
</reference>
<proteinExistence type="predicted"/>
<accession>A0ABP7T5B0</accession>
<dbReference type="EMBL" id="BAABCR010000001">
    <property type="protein sequence ID" value="GAA4021266.1"/>
    <property type="molecule type" value="Genomic_DNA"/>
</dbReference>